<dbReference type="PANTHER" id="PTHR43289">
    <property type="entry name" value="MITOGEN-ACTIVATED PROTEIN KINASE KINASE KINASE 20-RELATED"/>
    <property type="match status" value="1"/>
</dbReference>
<organism evidence="9 10">
    <name type="scientific">Arthrobacter stackebrandtii</name>
    <dbReference type="NCBI Taxonomy" id="272161"/>
    <lineage>
        <taxon>Bacteria</taxon>
        <taxon>Bacillati</taxon>
        <taxon>Actinomycetota</taxon>
        <taxon>Actinomycetes</taxon>
        <taxon>Micrococcales</taxon>
        <taxon>Micrococcaceae</taxon>
        <taxon>Arthrobacter</taxon>
    </lineage>
</organism>
<evidence type="ECO:0000256" key="3">
    <source>
        <dbReference type="ARBA" id="ARBA00022679"/>
    </source>
</evidence>
<proteinExistence type="predicted"/>
<accession>A0ABS4Z2L4</accession>
<keyword evidence="3" id="KW-0808">Transferase</keyword>
<dbReference type="SUPFAM" id="SSF56112">
    <property type="entry name" value="Protein kinase-like (PK-like)"/>
    <property type="match status" value="1"/>
</dbReference>
<evidence type="ECO:0000256" key="1">
    <source>
        <dbReference type="ARBA" id="ARBA00012513"/>
    </source>
</evidence>
<evidence type="ECO:0000256" key="6">
    <source>
        <dbReference type="ARBA" id="ARBA00022840"/>
    </source>
</evidence>
<gene>
    <name evidence="9" type="ORF">JOF48_003741</name>
</gene>
<dbReference type="EC" id="2.7.11.1" evidence="1"/>
<reference evidence="9 10" key="1">
    <citation type="submission" date="2021-03" db="EMBL/GenBank/DDBJ databases">
        <title>Sequencing the genomes of 1000 actinobacteria strains.</title>
        <authorList>
            <person name="Klenk H.-P."/>
        </authorList>
    </citation>
    <scope>NUCLEOTIDE SEQUENCE [LARGE SCALE GENOMIC DNA]</scope>
    <source>
        <strain evidence="9 10">DSM 16005</strain>
    </source>
</reference>
<keyword evidence="5" id="KW-0418">Kinase</keyword>
<dbReference type="RefSeq" id="WP_209683592.1">
    <property type="nucleotide sequence ID" value="NZ_JAGIOI010000001.1"/>
</dbReference>
<evidence type="ECO:0000313" key="10">
    <source>
        <dbReference type="Proteomes" id="UP000711614"/>
    </source>
</evidence>
<evidence type="ECO:0000313" key="9">
    <source>
        <dbReference type="EMBL" id="MBP2414942.1"/>
    </source>
</evidence>
<dbReference type="InterPro" id="IPR011009">
    <property type="entry name" value="Kinase-like_dom_sf"/>
</dbReference>
<keyword evidence="6" id="KW-0067">ATP-binding</keyword>
<dbReference type="EMBL" id="JAGIOI010000001">
    <property type="protein sequence ID" value="MBP2414942.1"/>
    <property type="molecule type" value="Genomic_DNA"/>
</dbReference>
<feature type="region of interest" description="Disordered" evidence="7">
    <location>
        <begin position="489"/>
        <end position="514"/>
    </location>
</feature>
<evidence type="ECO:0000256" key="5">
    <source>
        <dbReference type="ARBA" id="ARBA00022777"/>
    </source>
</evidence>
<name>A0ABS4Z2L4_9MICC</name>
<dbReference type="Proteomes" id="UP000711614">
    <property type="component" value="Unassembled WGS sequence"/>
</dbReference>
<dbReference type="Pfam" id="PF00069">
    <property type="entry name" value="Pkinase"/>
    <property type="match status" value="1"/>
</dbReference>
<sequence length="574" mass="59598">METFQAQGVPDRPPDLPGFDAVRCLGRGAQGEVWLMAPHDGGEQVAAKFITLVPGSAGDDMNAAAGRHNESQITQEWRVLDQFRHEHLVAVRGLAEDARGVPAIIMDHAAGGSLAQLVHARGPATVGEAVTILTPMGQVLAYLHGRGAVHGDLSPGNVLFSAVGKPLLADFGFGRMLGQPPVPPAGTPGYHCPHDIARDEAADVFALAAIGWFALTGKAPPATRDRLPLGTFVRDVPAELVAALEAGLNEDSTRRPTAAAFAQAVFRSAPAEALALGSAVHPSVLPQLPTRHQSTGRGLAGRPGRVLHRKSRGRWRPATVRRRAQGRGGSGRVPGLSRMWTSGNRESSAPRGRARRLWLLAGAAAMASILLATAMVLGREWGGPGNDAAAGAPPEAAPAAAPGTNMAWAGALPPKIQRDLAAAEPVTALHALAWLRSYALSNADQELVDMVNVPDSNALAADSAIVGELAARGHRLTGLDITVAEAHAEGDADAGSAPAQEGAAGTPSTGTAMPPAGTKITVEATVNISSFAEQDKAGVLIHNTTGEQTQELDFILANVDGRWRIQQILAAVTR</sequence>
<dbReference type="Gene3D" id="3.30.200.20">
    <property type="entry name" value="Phosphorylase Kinase, domain 1"/>
    <property type="match status" value="1"/>
</dbReference>
<feature type="domain" description="Protein kinase" evidence="8">
    <location>
        <begin position="19"/>
        <end position="284"/>
    </location>
</feature>
<evidence type="ECO:0000256" key="2">
    <source>
        <dbReference type="ARBA" id="ARBA00022527"/>
    </source>
</evidence>
<dbReference type="Gene3D" id="1.10.510.10">
    <property type="entry name" value="Transferase(Phosphotransferase) domain 1"/>
    <property type="match status" value="1"/>
</dbReference>
<keyword evidence="10" id="KW-1185">Reference proteome</keyword>
<feature type="region of interest" description="Disordered" evidence="7">
    <location>
        <begin position="286"/>
        <end position="351"/>
    </location>
</feature>
<protein>
    <recommendedName>
        <fullName evidence="1">non-specific serine/threonine protein kinase</fullName>
        <ecNumber evidence="1">2.7.11.1</ecNumber>
    </recommendedName>
</protein>
<evidence type="ECO:0000256" key="4">
    <source>
        <dbReference type="ARBA" id="ARBA00022741"/>
    </source>
</evidence>
<dbReference type="CDD" id="cd14014">
    <property type="entry name" value="STKc_PknB_like"/>
    <property type="match status" value="1"/>
</dbReference>
<feature type="compositionally biased region" description="Basic residues" evidence="7">
    <location>
        <begin position="305"/>
        <end position="325"/>
    </location>
</feature>
<evidence type="ECO:0000259" key="8">
    <source>
        <dbReference type="PROSITE" id="PS50011"/>
    </source>
</evidence>
<keyword evidence="4" id="KW-0547">Nucleotide-binding</keyword>
<comment type="caution">
    <text evidence="9">The sequence shown here is derived from an EMBL/GenBank/DDBJ whole genome shotgun (WGS) entry which is preliminary data.</text>
</comment>
<dbReference type="PANTHER" id="PTHR43289:SF6">
    <property type="entry name" value="SERINE_THREONINE-PROTEIN KINASE NEKL-3"/>
    <property type="match status" value="1"/>
</dbReference>
<evidence type="ECO:0000256" key="7">
    <source>
        <dbReference type="SAM" id="MobiDB-lite"/>
    </source>
</evidence>
<keyword evidence="2" id="KW-0723">Serine/threonine-protein kinase</keyword>
<dbReference type="InterPro" id="IPR000719">
    <property type="entry name" value="Prot_kinase_dom"/>
</dbReference>
<dbReference type="PROSITE" id="PS50011">
    <property type="entry name" value="PROTEIN_KINASE_DOM"/>
    <property type="match status" value="1"/>
</dbReference>